<dbReference type="RefSeq" id="WP_018660239.1">
    <property type="nucleotide sequence ID" value="NZ_HF952018.1"/>
</dbReference>
<keyword evidence="2" id="KW-0413">Isomerase</keyword>
<dbReference type="Proteomes" id="UP000014923">
    <property type="component" value="Unassembled WGS sequence"/>
</dbReference>
<dbReference type="InterPro" id="IPR015130">
    <property type="entry name" value="Lys-AminoMut_A"/>
</dbReference>
<dbReference type="EC" id="5.4.3.3" evidence="2"/>
<dbReference type="eggNOG" id="COG0274">
    <property type="taxonomic scope" value="Bacteria"/>
</dbReference>
<keyword evidence="3" id="KW-1185">Reference proteome</keyword>
<dbReference type="InterPro" id="IPR037086">
    <property type="entry name" value="Lys-AminoMut_asu_sf"/>
</dbReference>
<sequence length="519" mass="58126">MAYIHLNEELIKRAREAARNIAVDTQKFIDVHSTVAIERTIARLYGIDGVDENGVPLPNRIVEHIKENGALEDGLTYYLVNAVLETNLSPQEIAEEVAKGNLNIVKLNKHSIEEIQKKAYELAYPMVERIKSNRRTREEMINKIGEGDKPYLYVIVATGNIYEDVVQAQSAAKQGADIIAVIRTTGQSLLDYVPYGATTEGFGGTYATQENFRIMRKALDEVSYEVGRYIRLCNYCSGLCMPEIAAMGAMERLDVMLNDALYGILFRDINMQRTIVDQFFSRVINGFAGVIINTGEDNYLTTADAVEAAHTVLASQFINEQFAKMAGIPEEQMGLGHAFEMNPDLKDGFLLELAQAQMARQIFPKAPLKYMPPTKFMTGNIFKGHIQDALFNVVSIWTHQGIQLLGMLTEAIHTPFISDRALSIENARYIFNNMKSIGDEIEFKRGGIVERRANEVLNKATMLLEEIEREGLFTTLEKGIFADIKRSRYAGRGLDGVFTKGENYINAFIPLMLGGADNE</sequence>
<feature type="domain" description="D-Lysine 5,6-aminomutase alpha subunit" evidence="1">
    <location>
        <begin position="5"/>
        <end position="510"/>
    </location>
</feature>
<dbReference type="Pfam" id="PF09043">
    <property type="entry name" value="Lys-AminoMut_A"/>
    <property type="match status" value="1"/>
</dbReference>
<evidence type="ECO:0000259" key="1">
    <source>
        <dbReference type="Pfam" id="PF09043"/>
    </source>
</evidence>
<organism evidence="2 3">
    <name type="scientific">Thermobrachium celere DSM 8682</name>
    <dbReference type="NCBI Taxonomy" id="941824"/>
    <lineage>
        <taxon>Bacteria</taxon>
        <taxon>Bacillati</taxon>
        <taxon>Bacillota</taxon>
        <taxon>Clostridia</taxon>
        <taxon>Eubacteriales</taxon>
        <taxon>Clostridiaceae</taxon>
        <taxon>Thermobrachium</taxon>
    </lineage>
</organism>
<dbReference type="EMBL" id="CAVN010000085">
    <property type="protein sequence ID" value="CDF57250.1"/>
    <property type="molecule type" value="Genomic_DNA"/>
</dbReference>
<proteinExistence type="predicted"/>
<dbReference type="AlphaFoldDB" id="R7RPT7"/>
<comment type="caution">
    <text evidence="2">The sequence shown here is derived from an EMBL/GenBank/DDBJ whole genome shotgun (WGS) entry which is preliminary data.</text>
</comment>
<dbReference type="GO" id="GO:0047826">
    <property type="term" value="F:D-lysine 5,6-aminomutase activity"/>
    <property type="evidence" value="ECO:0007669"/>
    <property type="project" value="UniProtKB-EC"/>
</dbReference>
<dbReference type="OrthoDB" id="9759220at2"/>
<dbReference type="HOGENOM" id="CLU_517447_0_0_9"/>
<evidence type="ECO:0000313" key="3">
    <source>
        <dbReference type="Proteomes" id="UP000014923"/>
    </source>
</evidence>
<evidence type="ECO:0000313" key="2">
    <source>
        <dbReference type="EMBL" id="CDF57250.1"/>
    </source>
</evidence>
<dbReference type="Gene3D" id="3.20.20.440">
    <property type="entry name" value="D-Lysine 5,6-aminomutase alpha subunit"/>
    <property type="match status" value="1"/>
</dbReference>
<reference evidence="2" key="1">
    <citation type="submission" date="2013-03" db="EMBL/GenBank/DDBJ databases">
        <title>Draft genome sequence of the hydrogen-ethanol-producing anaerobic alkalithermophilic Caloramator celere.</title>
        <authorList>
            <person name="Ciranna A."/>
            <person name="Larjo A."/>
            <person name="Kivisto A."/>
            <person name="Santala V."/>
            <person name="Roos C."/>
            <person name="Karp M."/>
        </authorList>
    </citation>
    <scope>NUCLEOTIDE SEQUENCE [LARGE SCALE GENOMIC DNA]</scope>
    <source>
        <strain evidence="2">DSM 8682</strain>
    </source>
</reference>
<gene>
    <name evidence="2" type="ORF">TCEL_00145</name>
</gene>
<dbReference type="SUPFAM" id="SSF51703">
    <property type="entry name" value="Cobalamin (vitamin B12)-dependent enzymes"/>
    <property type="match status" value="1"/>
</dbReference>
<name>R7RPT7_9CLOT</name>
<dbReference type="GO" id="GO:0031419">
    <property type="term" value="F:cobalamin binding"/>
    <property type="evidence" value="ECO:0007669"/>
    <property type="project" value="InterPro"/>
</dbReference>
<accession>R7RPT7</accession>
<dbReference type="InterPro" id="IPR016176">
    <property type="entry name" value="Cbl-dep_enz_cat"/>
</dbReference>
<protein>
    <submittedName>
        <fullName evidence="2">L-beta-lysine 5,6-aminomutase alpha subunit</fullName>
        <ecNumber evidence="2">5.4.3.3</ecNumber>
    </submittedName>
</protein>